<gene>
    <name evidence="4" type="ORF">TCM_000081</name>
</gene>
<feature type="region of interest" description="Disordered" evidence="3">
    <location>
        <begin position="174"/>
        <end position="197"/>
    </location>
</feature>
<evidence type="ECO:0000256" key="3">
    <source>
        <dbReference type="SAM" id="MobiDB-lite"/>
    </source>
</evidence>
<dbReference type="Gene3D" id="1.10.287.1490">
    <property type="match status" value="1"/>
</dbReference>
<evidence type="ECO:0000256" key="2">
    <source>
        <dbReference type="SAM" id="Coils"/>
    </source>
</evidence>
<proteinExistence type="predicted"/>
<evidence type="ECO:0000256" key="1">
    <source>
        <dbReference type="ARBA" id="ARBA00023054"/>
    </source>
</evidence>
<feature type="coiled-coil region" evidence="2">
    <location>
        <begin position="327"/>
        <end position="599"/>
    </location>
</feature>
<dbReference type="PANTHER" id="PTHR23160:SF1">
    <property type="entry name" value="PROTEIN GRIP"/>
    <property type="match status" value="1"/>
</dbReference>
<organism evidence="4 5">
    <name type="scientific">Theobroma cacao</name>
    <name type="common">Cacao</name>
    <name type="synonym">Cocoa</name>
    <dbReference type="NCBI Taxonomy" id="3641"/>
    <lineage>
        <taxon>Eukaryota</taxon>
        <taxon>Viridiplantae</taxon>
        <taxon>Streptophyta</taxon>
        <taxon>Embryophyta</taxon>
        <taxon>Tracheophyta</taxon>
        <taxon>Spermatophyta</taxon>
        <taxon>Magnoliopsida</taxon>
        <taxon>eudicotyledons</taxon>
        <taxon>Gunneridae</taxon>
        <taxon>Pentapetalae</taxon>
        <taxon>rosids</taxon>
        <taxon>malvids</taxon>
        <taxon>Malvales</taxon>
        <taxon>Malvaceae</taxon>
        <taxon>Byttnerioideae</taxon>
        <taxon>Theobroma</taxon>
    </lineage>
</organism>
<keyword evidence="5" id="KW-1185">Reference proteome</keyword>
<evidence type="ECO:0000313" key="4">
    <source>
        <dbReference type="EMBL" id="EOX90691.1"/>
    </source>
</evidence>
<dbReference type="PANTHER" id="PTHR23160">
    <property type="entry name" value="SYNAPTONEMAL COMPLEX PROTEIN-RELATED"/>
    <property type="match status" value="1"/>
</dbReference>
<dbReference type="EMBL" id="CM001879">
    <property type="protein sequence ID" value="EOX90691.1"/>
    <property type="molecule type" value="Genomic_DNA"/>
</dbReference>
<evidence type="ECO:0000313" key="5">
    <source>
        <dbReference type="Proteomes" id="UP000026915"/>
    </source>
</evidence>
<protein>
    <submittedName>
        <fullName evidence="4">Golgi-localized GRIP domain-containing protein isoform 5</fullName>
    </submittedName>
</protein>
<dbReference type="Proteomes" id="UP000026915">
    <property type="component" value="Chromosome 1"/>
</dbReference>
<reference evidence="4 5" key="1">
    <citation type="journal article" date="2013" name="Genome Biol.">
        <title>The genome sequence of the most widely cultivated cacao type and its use to identify candidate genes regulating pod color.</title>
        <authorList>
            <person name="Motamayor J.C."/>
            <person name="Mockaitis K."/>
            <person name="Schmutz J."/>
            <person name="Haiminen N."/>
            <person name="Iii D.L."/>
            <person name="Cornejo O."/>
            <person name="Findley S.D."/>
            <person name="Zheng P."/>
            <person name="Utro F."/>
            <person name="Royaert S."/>
            <person name="Saski C."/>
            <person name="Jenkins J."/>
            <person name="Podicheti R."/>
            <person name="Zhao M."/>
            <person name="Scheffler B.E."/>
            <person name="Stack J.C."/>
            <person name="Feltus F.A."/>
            <person name="Mustiga G.M."/>
            <person name="Amores F."/>
            <person name="Phillips W."/>
            <person name="Marelli J.P."/>
            <person name="May G.D."/>
            <person name="Shapiro H."/>
            <person name="Ma J."/>
            <person name="Bustamante C.D."/>
            <person name="Schnell R.J."/>
            <person name="Main D."/>
            <person name="Gilbert D."/>
            <person name="Parida L."/>
            <person name="Kuhn D.N."/>
        </authorList>
    </citation>
    <scope>NUCLEOTIDE SEQUENCE [LARGE SCALE GENOMIC DNA]</scope>
    <source>
        <strain evidence="5">cv. Matina 1-6</strain>
    </source>
</reference>
<feature type="region of interest" description="Disordered" evidence="3">
    <location>
        <begin position="1"/>
        <end position="21"/>
    </location>
</feature>
<keyword evidence="1 2" id="KW-0175">Coiled coil</keyword>
<feature type="region of interest" description="Disordered" evidence="3">
    <location>
        <begin position="46"/>
        <end position="72"/>
    </location>
</feature>
<feature type="region of interest" description="Disordered" evidence="3">
    <location>
        <begin position="603"/>
        <end position="624"/>
    </location>
</feature>
<sequence length="677" mass="76989">NGDLSKENGVIDGNVSSDDTHDQLLQTVTELQFENEFLKSQLKSLKNFQSEHDGPSQQTEASSDETSVSADVKELHERIESLSRELNEEKQTRVAAEQALKHLREVYSEADAKAQELSGKLAEAQQKLDQEVKEREEKYSELDSKFNRLHKRAKQRIQEVQKEKDDLEARLREVNETAERALSQQSGTQQELERTRQQANEALKAMDAERQQLRSANNKLRDNIEELRRSMQPKEDALEALQQSLLEKEQMLEDLQGLLEAADERKQASLAELAAKHQKNMESLEAQLADALSDRTKATETISSLQVLLAEKESKIAEMDAASTGEAARLRAAVESIKGELAHLKHEHEKEKESWEAASKAFKTKLEIAESNCIRAEIEAAKMRSQLELEASVQTQMLSTREAELAAAKEEISRLEREFSSYKIRAHALLQKKDAELAAAKDSEQIKELEEALKETEREVSFISAERDEARQDLQNVLSNHDKELAERDAALDNAKQQIKSLEVNLDSAKARHQSEKVAWEIDLKNLEETWRIRCEALTAENEASSSEDIQKELEETKQRCKRLKDEHASFRDLADRMIEEKDKEISRLLDDNKNLQRSLESRPLADHAGNYNTATQKQDAPNLSTSAAEQQILLLARQQAQREEELAQSQRHILALQVSKIHSILITFQPVCFLDG</sequence>
<accession>A0A061DGC2</accession>
<feature type="compositionally biased region" description="Polar residues" evidence="3">
    <location>
        <begin position="611"/>
        <end position="624"/>
    </location>
</feature>
<feature type="compositionally biased region" description="Polar residues" evidence="3">
    <location>
        <begin position="55"/>
        <end position="69"/>
    </location>
</feature>
<dbReference type="AlphaFoldDB" id="A0A061DGC2"/>
<feature type="non-terminal residue" evidence="4">
    <location>
        <position position="1"/>
    </location>
</feature>
<name>A0A061DGC2_THECC</name>
<dbReference type="Gramene" id="EOX90691">
    <property type="protein sequence ID" value="EOX90691"/>
    <property type="gene ID" value="TCM_000081"/>
</dbReference>